<keyword evidence="1" id="KW-0680">Restriction system</keyword>
<sequence>MTEIQRVLLRDLLTESQNGLSKRSGDEGEATAVLRLADISSGAIDETAPRDILLTSKEVRKYTLRPGDLVCIRVNGSKSLVGRVIPFRSTRKWAYCDHFIRFRPRQDVVDSLYLAHYFQTEAVRRYVELNMVSSAGQNTVSQGTMLDVPVPLLSLADQRLVVAEIDKQFSRLDEAVANLHRVKSNLKRYKTSVLREGAQGRLLGDAQSFECSTFADAGFDLPAGWTWTRVGDIGRLQLGRQRSPKYHAGPDMRPYLRVQNVFEDRIDLSDVMEMNFSHADVSRFALQPGDILLNEGQSPEFLGRPAIYRGELPGACFTNTLIRFQAHTCVVPEFALIVFRHYMHSGRFAKESNITTNIAHLSLGRLSNVEFALPPVPEQQRIVAEVDRRLSIVREVEAEVDANLRRAQGLRQAILAKAFSGAHA</sequence>
<dbReference type="Proteomes" id="UP000521868">
    <property type="component" value="Unassembled WGS sequence"/>
</dbReference>
<comment type="caution">
    <text evidence="3">The sequence shown here is derived from an EMBL/GenBank/DDBJ whole genome shotgun (WGS) entry which is preliminary data.</text>
</comment>
<name>A0A7X6I504_9BURK</name>
<evidence type="ECO:0000313" key="3">
    <source>
        <dbReference type="EMBL" id="NKE64841.1"/>
    </source>
</evidence>
<dbReference type="PANTHER" id="PTHR43140">
    <property type="entry name" value="TYPE-1 RESTRICTION ENZYME ECOKI SPECIFICITY PROTEIN"/>
    <property type="match status" value="1"/>
</dbReference>
<keyword evidence="4" id="KW-1185">Reference proteome</keyword>
<evidence type="ECO:0008006" key="5">
    <source>
        <dbReference type="Google" id="ProtNLM"/>
    </source>
</evidence>
<dbReference type="SUPFAM" id="SSF116734">
    <property type="entry name" value="DNA methylase specificity domain"/>
    <property type="match status" value="2"/>
</dbReference>
<proteinExistence type="predicted"/>
<dbReference type="PANTHER" id="PTHR43140:SF1">
    <property type="entry name" value="TYPE I RESTRICTION ENZYME ECOKI SPECIFICITY SUBUNIT"/>
    <property type="match status" value="1"/>
</dbReference>
<protein>
    <recommendedName>
        <fullName evidence="5">Restriction endonuclease subunit S</fullName>
    </recommendedName>
</protein>
<evidence type="ECO:0000313" key="4">
    <source>
        <dbReference type="Proteomes" id="UP000521868"/>
    </source>
</evidence>
<gene>
    <name evidence="3" type="ORF">RAMLITH_03325</name>
</gene>
<dbReference type="Gene3D" id="3.90.220.20">
    <property type="entry name" value="DNA methylase specificity domains"/>
    <property type="match status" value="2"/>
</dbReference>
<reference evidence="3 4" key="1">
    <citation type="journal article" date="2020" name="Nature">
        <title>Bacterial chemolithoautotrophy via manganese oxidation.</title>
        <authorList>
            <person name="Yu H."/>
            <person name="Leadbetter J.R."/>
        </authorList>
    </citation>
    <scope>NUCLEOTIDE SEQUENCE [LARGE SCALE GENOMIC DNA]</scope>
    <source>
        <strain evidence="3 4">RBP-1</strain>
    </source>
</reference>
<organism evidence="3 4">
    <name type="scientific">Ramlibacter lithotrophicus</name>
    <dbReference type="NCBI Taxonomy" id="2606681"/>
    <lineage>
        <taxon>Bacteria</taxon>
        <taxon>Pseudomonadati</taxon>
        <taxon>Pseudomonadota</taxon>
        <taxon>Betaproteobacteria</taxon>
        <taxon>Burkholderiales</taxon>
        <taxon>Comamonadaceae</taxon>
        <taxon>Ramlibacter</taxon>
    </lineage>
</organism>
<keyword evidence="2" id="KW-0238">DNA-binding</keyword>
<evidence type="ECO:0000256" key="2">
    <source>
        <dbReference type="ARBA" id="ARBA00023125"/>
    </source>
</evidence>
<accession>A0A7X6I504</accession>
<dbReference type="InterPro" id="IPR044946">
    <property type="entry name" value="Restrct_endonuc_typeI_TRD_sf"/>
</dbReference>
<dbReference type="RefSeq" id="WP_168105893.1">
    <property type="nucleotide sequence ID" value="NZ_VTOX01000001.1"/>
</dbReference>
<dbReference type="GO" id="GO:0009307">
    <property type="term" value="P:DNA restriction-modification system"/>
    <property type="evidence" value="ECO:0007669"/>
    <property type="project" value="UniProtKB-KW"/>
</dbReference>
<dbReference type="EMBL" id="VTOX01000001">
    <property type="protein sequence ID" value="NKE64841.1"/>
    <property type="molecule type" value="Genomic_DNA"/>
</dbReference>
<dbReference type="GO" id="GO:0003677">
    <property type="term" value="F:DNA binding"/>
    <property type="evidence" value="ECO:0007669"/>
    <property type="project" value="UniProtKB-KW"/>
</dbReference>
<evidence type="ECO:0000256" key="1">
    <source>
        <dbReference type="ARBA" id="ARBA00022747"/>
    </source>
</evidence>
<dbReference type="CDD" id="cd17253">
    <property type="entry name" value="RMtype1_S_Eco933I-TRD2-CR2_like"/>
    <property type="match status" value="1"/>
</dbReference>
<dbReference type="InterPro" id="IPR051212">
    <property type="entry name" value="Type-I_RE_S_subunit"/>
</dbReference>
<dbReference type="AlphaFoldDB" id="A0A7X6I504"/>